<proteinExistence type="evidence at protein level"/>
<accession>G5ECQ5</accession>
<dbReference type="OMA" id="MEVIDWI"/>
<reference evidence="4" key="4">
    <citation type="submission" date="2024-10" db="EMBL/GenBank/DDBJ databases">
        <authorList>
            <consortium name="WormBase Consortium"/>
            <person name="WormBase"/>
        </authorList>
    </citation>
    <scope>NUCLEOTIDE SEQUENCE</scope>
    <source>
        <strain evidence="4">Bristol N2</strain>
    </source>
</reference>
<evidence type="ECO:0000313" key="4">
    <source>
        <dbReference type="EMBL" id="CAB04484.1"/>
    </source>
</evidence>
<dbReference type="STRING" id="6239.F56G4.2.1"/>
<dbReference type="WormBase" id="F56G4.3">
    <property type="protein sequence ID" value="CE18757"/>
    <property type="gene ID" value="WBGene00010158"/>
    <property type="gene designation" value="pes-2.2"/>
</dbReference>
<dbReference type="GeneID" id="173026"/>
<dbReference type="PROSITE" id="PS50181">
    <property type="entry name" value="FBOX"/>
    <property type="match status" value="1"/>
</dbReference>
<dbReference type="GeneID" id="173025"/>
<feature type="domain" description="F-box" evidence="1">
    <location>
        <begin position="2"/>
        <end position="52"/>
    </location>
</feature>
<dbReference type="InterPro" id="IPR012885">
    <property type="entry name" value="F-box_Sdz-33"/>
</dbReference>
<dbReference type="Pfam" id="PF07735">
    <property type="entry name" value="FBA_2"/>
    <property type="match status" value="1"/>
</dbReference>
<keyword evidence="6" id="KW-1185">Reference proteome</keyword>
<dbReference type="HOGENOM" id="CLU_075148_0_0_1"/>
<dbReference type="PANTHER" id="PTHR21503">
    <property type="entry name" value="F-BOX-CONTAINING HYPOTHETICAL PROTEIN C.ELEGANS"/>
    <property type="match status" value="1"/>
</dbReference>
<dbReference type="CTD" id="173026"/>
<name>G5ECQ5_CAEEL</name>
<dbReference type="PANTHER" id="PTHR21503:SF48">
    <property type="entry name" value="F-BOX ASSOCIATED DOMAIN-CONTAINING PROTEIN-RELATED"/>
    <property type="match status" value="1"/>
</dbReference>
<dbReference type="CTD" id="173025"/>
<organism evidence="3">
    <name type="scientific">Caenorhabditis elegans</name>
    <dbReference type="NCBI Taxonomy" id="6239"/>
    <lineage>
        <taxon>Eukaryota</taxon>
        <taxon>Metazoa</taxon>
        <taxon>Ecdysozoa</taxon>
        <taxon>Nematoda</taxon>
        <taxon>Chromadorea</taxon>
        <taxon>Rhabditida</taxon>
        <taxon>Rhabditina</taxon>
        <taxon>Rhabditomorpha</taxon>
        <taxon>Rhabditoidea</taxon>
        <taxon>Rhabditidae</taxon>
        <taxon>Peloderinae</taxon>
        <taxon>Caenorhabditis</taxon>
    </lineage>
</organism>
<keyword evidence="9" id="KW-1267">Proteomics identification</keyword>
<dbReference type="PaxDb" id="6239-F56G4.2"/>
<dbReference type="FunCoup" id="G5ECQ5">
    <property type="interactions" value="820"/>
</dbReference>
<dbReference type="eggNOG" id="ENOG502THKE">
    <property type="taxonomic scope" value="Eukaryota"/>
</dbReference>
<reference evidence="4" key="3">
    <citation type="submission" date="2003-03" db="EMBL/GenBank/DDBJ databases">
        <authorList>
            <person name="Sulson J.E."/>
            <person name="Waterston R."/>
        </authorList>
    </citation>
    <scope>NUCLEOTIDE SEQUENCE</scope>
    <source>
        <strain evidence="4">Bristol N2</strain>
    </source>
</reference>
<dbReference type="KEGG" id="cel:CELE_F56G4.3"/>
<evidence type="ECO:0000313" key="2">
    <source>
        <dbReference type="EMBL" id="CAA64362.1"/>
    </source>
</evidence>
<dbReference type="EMBL" id="X94701">
    <property type="protein sequence ID" value="CAA64362.1"/>
    <property type="molecule type" value="Genomic_DNA"/>
</dbReference>
<dbReference type="WormBase" id="F56G4.2">
    <property type="protein sequence ID" value="CE18757"/>
    <property type="gene ID" value="WBGene00003977"/>
    <property type="gene designation" value="pes-2.1"/>
</dbReference>
<dbReference type="EMBL" id="X94702">
    <property type="protein sequence ID" value="CAA64363.1"/>
    <property type="molecule type" value="mRNA"/>
</dbReference>
<evidence type="ECO:0000313" key="6">
    <source>
        <dbReference type="Proteomes" id="UP000001940"/>
    </source>
</evidence>
<dbReference type="PeptideAtlas" id="G5ECQ5"/>
<reference evidence="4 6" key="2">
    <citation type="journal article" date="1998" name="Science">
        <title>Genome sequence of the nematode C. elegans: a platform for investigating biology.</title>
        <authorList>
            <consortium name="The C. elegans sequencing consortium"/>
            <person name="Sulson J.E."/>
            <person name="Waterston R."/>
        </authorList>
    </citation>
    <scope>NUCLEOTIDE SEQUENCE [LARGE SCALE GENOMIC DNA]</scope>
    <source>
        <strain evidence="4 6">Bristol N2</strain>
    </source>
</reference>
<evidence type="ECO:0000259" key="1">
    <source>
        <dbReference type="PROSITE" id="PS50181"/>
    </source>
</evidence>
<protein>
    <submittedName>
        <fullName evidence="4">F-box domain-containing protein</fullName>
    </submittedName>
    <submittedName>
        <fullName evidence="3">Pes-2 protein</fullName>
    </submittedName>
</protein>
<evidence type="ECO:0000313" key="3">
    <source>
        <dbReference type="EMBL" id="CAA64363.1"/>
    </source>
</evidence>
<sequence>MPVKVLNFPSVVLQHFLVGLTSTELFELTQCSLKSKDRVRPYEKSNKTFRMAVDFQRNWVDIRGVYRFYVKELVDGKLPKTYGKMGVREFGDKKVQVELDENEKTINIFWPTTEKEDRTFAVMKVAEHFIYTLGLGEFESVTLGQENHAGRIIDWANEKNLNIANFTIGNVDKEHDDVDKVAEKLYSASFFKKVSANFKCLINPTEAFKPNEFLPGIPKNTNMIFFHGAHWMTIDTLKDFTACSVILYDCKFTNKDINEFIKLWKNKEFERIFYISINVPQGSGFKLTEVIAGLDGFGEIENDATTMKREDGKEIEVSVLDEKKQIRIVVD</sequence>
<dbReference type="RefSeq" id="NP_492909.1">
    <property type="nucleotide sequence ID" value="NM_060508.3"/>
</dbReference>
<evidence type="ECO:0000313" key="7">
    <source>
        <dbReference type="WormBase" id="F56G4.2"/>
    </source>
</evidence>
<dbReference type="EMBL" id="BX284601">
    <property type="protein sequence ID" value="CAB04484.1"/>
    <property type="molecule type" value="Genomic_DNA"/>
</dbReference>
<dbReference type="InterPro" id="IPR001810">
    <property type="entry name" value="F-box_dom"/>
</dbReference>
<dbReference type="OrthoDB" id="5869121at2759"/>
<dbReference type="Proteomes" id="UP000001940">
    <property type="component" value="Chromosome I"/>
</dbReference>
<dbReference type="RefSeq" id="NP_492910.1">
    <property type="nucleotide sequence ID" value="NM_060509.3"/>
</dbReference>
<dbReference type="Bgee" id="WBGene00003977">
    <property type="expression patterns" value="Expressed in embryo and 3 other cell types or tissues"/>
</dbReference>
<dbReference type="AGR" id="WB:WBGene00003977"/>
<dbReference type="EMBL" id="BX284601">
    <property type="protein sequence ID" value="CAB04485.1"/>
    <property type="molecule type" value="Genomic_DNA"/>
</dbReference>
<evidence type="ECO:0000313" key="8">
    <source>
        <dbReference type="WormBase" id="F56G4.3"/>
    </source>
</evidence>
<evidence type="ECO:0000313" key="5">
    <source>
        <dbReference type="EMBL" id="CAB04485.1"/>
    </source>
</evidence>
<gene>
    <name evidence="4 7" type="primary">pes-2.1</name>
    <name evidence="3" type="synonym">pes-2</name>
    <name evidence="5 8" type="synonym">pes-2.2</name>
    <name evidence="4" type="ORF">CELE_F56G4.2</name>
    <name evidence="5" type="ORF">CELE_F56G4.3</name>
    <name evidence="7" type="ORF">F56G4.2</name>
    <name evidence="8" type="ORF">F56G4.3</name>
</gene>
<dbReference type="PIR" id="T22783">
    <property type="entry name" value="T22783"/>
</dbReference>
<dbReference type="AlphaFoldDB" id="G5ECQ5"/>
<reference evidence="3" key="1">
    <citation type="submission" date="1996-01" db="EMBL/GenBank/DDBJ databases">
        <authorList>
            <person name="Arnold J.M."/>
            <person name="Hope I.A."/>
        </authorList>
    </citation>
    <scope>NUCLEOTIDE SEQUENCE</scope>
    <source>
        <strain evidence="3">N2</strain>
        <strain evidence="2">N5</strain>
    </source>
</reference>
<evidence type="ECO:0007829" key="9">
    <source>
        <dbReference type="PeptideAtlas" id="G5ECQ5"/>
    </source>
</evidence>
<dbReference type="KEGG" id="cel:CELE_F56G4.2"/>
<dbReference type="AGR" id="WB:WBGene00010158"/>